<organism evidence="1">
    <name type="scientific">Anguilla anguilla</name>
    <name type="common">European freshwater eel</name>
    <name type="synonym">Muraena anguilla</name>
    <dbReference type="NCBI Taxonomy" id="7936"/>
    <lineage>
        <taxon>Eukaryota</taxon>
        <taxon>Metazoa</taxon>
        <taxon>Chordata</taxon>
        <taxon>Craniata</taxon>
        <taxon>Vertebrata</taxon>
        <taxon>Euteleostomi</taxon>
        <taxon>Actinopterygii</taxon>
        <taxon>Neopterygii</taxon>
        <taxon>Teleostei</taxon>
        <taxon>Anguilliformes</taxon>
        <taxon>Anguillidae</taxon>
        <taxon>Anguilla</taxon>
    </lineage>
</organism>
<evidence type="ECO:0000313" key="1">
    <source>
        <dbReference type="EMBL" id="JAH34130.1"/>
    </source>
</evidence>
<name>A0A0E9S0E3_ANGAN</name>
<dbReference type="AlphaFoldDB" id="A0A0E9S0E3"/>
<dbReference type="EMBL" id="GBXM01074447">
    <property type="protein sequence ID" value="JAH34130.1"/>
    <property type="molecule type" value="Transcribed_RNA"/>
</dbReference>
<proteinExistence type="predicted"/>
<reference evidence="1" key="2">
    <citation type="journal article" date="2015" name="Fish Shellfish Immunol.">
        <title>Early steps in the European eel (Anguilla anguilla)-Vibrio vulnificus interaction in the gills: Role of the RtxA13 toxin.</title>
        <authorList>
            <person name="Callol A."/>
            <person name="Pajuelo D."/>
            <person name="Ebbesson L."/>
            <person name="Teles M."/>
            <person name="MacKenzie S."/>
            <person name="Amaro C."/>
        </authorList>
    </citation>
    <scope>NUCLEOTIDE SEQUENCE</scope>
</reference>
<sequence>MLDLNSKKANVNGLLTKEQIIHQLNIFF</sequence>
<accession>A0A0E9S0E3</accession>
<reference evidence="1" key="1">
    <citation type="submission" date="2014-11" db="EMBL/GenBank/DDBJ databases">
        <authorList>
            <person name="Amaro Gonzalez C."/>
        </authorList>
    </citation>
    <scope>NUCLEOTIDE SEQUENCE</scope>
</reference>
<protein>
    <submittedName>
        <fullName evidence="1">Uncharacterized protein</fullName>
    </submittedName>
</protein>